<dbReference type="Proteomes" id="UP000005496">
    <property type="component" value="Unassembled WGS sequence"/>
</dbReference>
<keyword evidence="1" id="KW-0472">Membrane</keyword>
<name>D6SPV0_9BACT</name>
<protein>
    <submittedName>
        <fullName evidence="2">Uncharacterized protein</fullName>
    </submittedName>
</protein>
<organism evidence="2 3">
    <name type="scientific">Desulfonatronospira thiodismutans ASO3-1</name>
    <dbReference type="NCBI Taxonomy" id="555779"/>
    <lineage>
        <taxon>Bacteria</taxon>
        <taxon>Pseudomonadati</taxon>
        <taxon>Thermodesulfobacteriota</taxon>
        <taxon>Desulfovibrionia</taxon>
        <taxon>Desulfovibrionales</taxon>
        <taxon>Desulfonatronovibrionaceae</taxon>
        <taxon>Desulfonatronospira</taxon>
    </lineage>
</organism>
<evidence type="ECO:0000256" key="1">
    <source>
        <dbReference type="SAM" id="Phobius"/>
    </source>
</evidence>
<keyword evidence="1" id="KW-1133">Transmembrane helix</keyword>
<sequence length="65" mass="8075">MSKEKNYWRDEFPGELVLLGIIGGIYYLSNLFKKEEHPEYNRRMDEFWRRKDLNIHPFSINKRKK</sequence>
<comment type="caution">
    <text evidence="2">The sequence shown here is derived from an EMBL/GenBank/DDBJ whole genome shotgun (WGS) entry which is preliminary data.</text>
</comment>
<accession>D6SPV0</accession>
<dbReference type="EMBL" id="ACJN02000002">
    <property type="protein sequence ID" value="EFI34776.1"/>
    <property type="molecule type" value="Genomic_DNA"/>
</dbReference>
<dbReference type="AlphaFoldDB" id="D6SPV0"/>
<evidence type="ECO:0000313" key="2">
    <source>
        <dbReference type="EMBL" id="EFI34776.1"/>
    </source>
</evidence>
<dbReference type="RefSeq" id="WP_008870092.1">
    <property type="nucleotide sequence ID" value="NZ_ACJN02000002.1"/>
</dbReference>
<gene>
    <name evidence="2" type="ORF">Dthio_PD2152</name>
</gene>
<reference evidence="2" key="1">
    <citation type="submission" date="2010-05" db="EMBL/GenBank/DDBJ databases">
        <title>The draft genome of Desulfonatronospira thiodismutans ASO3-1.</title>
        <authorList>
            <consortium name="US DOE Joint Genome Institute (JGI-PGF)"/>
            <person name="Lucas S."/>
            <person name="Copeland A."/>
            <person name="Lapidus A."/>
            <person name="Cheng J.-F."/>
            <person name="Bruce D."/>
            <person name="Goodwin L."/>
            <person name="Pitluck S."/>
            <person name="Chertkov O."/>
            <person name="Brettin T."/>
            <person name="Detter J.C."/>
            <person name="Han C."/>
            <person name="Land M.L."/>
            <person name="Hauser L."/>
            <person name="Kyrpides N."/>
            <person name="Mikhailova N."/>
            <person name="Muyzer G."/>
            <person name="Woyke T."/>
        </authorList>
    </citation>
    <scope>NUCLEOTIDE SEQUENCE [LARGE SCALE GENOMIC DNA]</scope>
    <source>
        <strain evidence="2">ASO3-1</strain>
    </source>
</reference>
<proteinExistence type="predicted"/>
<keyword evidence="3" id="KW-1185">Reference proteome</keyword>
<feature type="transmembrane region" description="Helical" evidence="1">
    <location>
        <begin position="12"/>
        <end position="32"/>
    </location>
</feature>
<evidence type="ECO:0000313" key="3">
    <source>
        <dbReference type="Proteomes" id="UP000005496"/>
    </source>
</evidence>
<keyword evidence="1" id="KW-0812">Transmembrane</keyword>